<dbReference type="EMBL" id="MNCJ02000323">
    <property type="protein sequence ID" value="KAF5796442.1"/>
    <property type="molecule type" value="Genomic_DNA"/>
</dbReference>
<protein>
    <submittedName>
        <fullName evidence="2">Uncharacterized protein</fullName>
    </submittedName>
</protein>
<evidence type="ECO:0000313" key="1">
    <source>
        <dbReference type="EMBL" id="KAF5796442.1"/>
    </source>
</evidence>
<dbReference type="Gramene" id="mRNA:HanXRQr2_Chr08g0351491">
    <property type="protein sequence ID" value="CDS:HanXRQr2_Chr08g0351491.1"/>
    <property type="gene ID" value="HanXRQr2_Chr08g0351491"/>
</dbReference>
<sequence length="95" mass="10265">MLSMDDKHLAFGCRLTSPYKLNLSTSNFTCGNNLNHGFSLYILSALAHVPSNTIKFFTSKSTSSIPIDFSLGNKSIDPGGTTILNSSILFPSISF</sequence>
<dbReference type="EMBL" id="CM007897">
    <property type="protein sequence ID" value="OTG19429.1"/>
    <property type="molecule type" value="Genomic_DNA"/>
</dbReference>
<accession>A0A251U8L1</accession>
<reference evidence="1 3" key="1">
    <citation type="journal article" date="2017" name="Nature">
        <title>The sunflower genome provides insights into oil metabolism, flowering and Asterid evolution.</title>
        <authorList>
            <person name="Badouin H."/>
            <person name="Gouzy J."/>
            <person name="Grassa C.J."/>
            <person name="Murat F."/>
            <person name="Staton S.E."/>
            <person name="Cottret L."/>
            <person name="Lelandais-Briere C."/>
            <person name="Owens G.L."/>
            <person name="Carrere S."/>
            <person name="Mayjonade B."/>
            <person name="Legrand L."/>
            <person name="Gill N."/>
            <person name="Kane N.C."/>
            <person name="Bowers J.E."/>
            <person name="Hubner S."/>
            <person name="Bellec A."/>
            <person name="Berard A."/>
            <person name="Berges H."/>
            <person name="Blanchet N."/>
            <person name="Boniface M.C."/>
            <person name="Brunel D."/>
            <person name="Catrice O."/>
            <person name="Chaidir N."/>
            <person name="Claudel C."/>
            <person name="Donnadieu C."/>
            <person name="Faraut T."/>
            <person name="Fievet G."/>
            <person name="Helmstetter N."/>
            <person name="King M."/>
            <person name="Knapp S.J."/>
            <person name="Lai Z."/>
            <person name="Le Paslier M.C."/>
            <person name="Lippi Y."/>
            <person name="Lorenzon L."/>
            <person name="Mandel J.R."/>
            <person name="Marage G."/>
            <person name="Marchand G."/>
            <person name="Marquand E."/>
            <person name="Bret-Mestries E."/>
            <person name="Morien E."/>
            <person name="Nambeesan S."/>
            <person name="Nguyen T."/>
            <person name="Pegot-Espagnet P."/>
            <person name="Pouilly N."/>
            <person name="Raftis F."/>
            <person name="Sallet E."/>
            <person name="Schiex T."/>
            <person name="Thomas J."/>
            <person name="Vandecasteele C."/>
            <person name="Vares D."/>
            <person name="Vear F."/>
            <person name="Vautrin S."/>
            <person name="Crespi M."/>
            <person name="Mangin B."/>
            <person name="Burke J.M."/>
            <person name="Salse J."/>
            <person name="Munos S."/>
            <person name="Vincourt P."/>
            <person name="Rieseberg L.H."/>
            <person name="Langlade N.B."/>
        </authorList>
    </citation>
    <scope>NUCLEOTIDE SEQUENCE [LARGE SCALE GENOMIC DNA]</scope>
    <source>
        <strain evidence="3">cv. SF193</strain>
        <tissue evidence="1">Leaves</tissue>
    </source>
</reference>
<evidence type="ECO:0000313" key="3">
    <source>
        <dbReference type="Proteomes" id="UP000215914"/>
    </source>
</evidence>
<proteinExistence type="predicted"/>
<name>A0A251U8L1_HELAN</name>
<dbReference type="AlphaFoldDB" id="A0A251U8L1"/>
<reference evidence="1" key="3">
    <citation type="submission" date="2020-06" db="EMBL/GenBank/DDBJ databases">
        <title>Helianthus annuus Genome sequencing and assembly Release 2.</title>
        <authorList>
            <person name="Gouzy J."/>
            <person name="Langlade N."/>
            <person name="Munos S."/>
        </authorList>
    </citation>
    <scope>NUCLEOTIDE SEQUENCE</scope>
    <source>
        <tissue evidence="1">Leaves</tissue>
    </source>
</reference>
<evidence type="ECO:0000313" key="2">
    <source>
        <dbReference type="EMBL" id="OTG19429.1"/>
    </source>
</evidence>
<dbReference type="Proteomes" id="UP000215914">
    <property type="component" value="Chromosome 8"/>
</dbReference>
<organism evidence="2 3">
    <name type="scientific">Helianthus annuus</name>
    <name type="common">Common sunflower</name>
    <dbReference type="NCBI Taxonomy" id="4232"/>
    <lineage>
        <taxon>Eukaryota</taxon>
        <taxon>Viridiplantae</taxon>
        <taxon>Streptophyta</taxon>
        <taxon>Embryophyta</taxon>
        <taxon>Tracheophyta</taxon>
        <taxon>Spermatophyta</taxon>
        <taxon>Magnoliopsida</taxon>
        <taxon>eudicotyledons</taxon>
        <taxon>Gunneridae</taxon>
        <taxon>Pentapetalae</taxon>
        <taxon>asterids</taxon>
        <taxon>campanulids</taxon>
        <taxon>Asterales</taxon>
        <taxon>Asteraceae</taxon>
        <taxon>Asteroideae</taxon>
        <taxon>Heliantheae alliance</taxon>
        <taxon>Heliantheae</taxon>
        <taxon>Helianthus</taxon>
    </lineage>
</organism>
<gene>
    <name evidence="2" type="ORF">HannXRQ_Chr08g0233961</name>
    <name evidence="1" type="ORF">HanXRQr2_Chr08g0351491</name>
</gene>
<reference evidence="2" key="2">
    <citation type="submission" date="2017-02" db="EMBL/GenBank/DDBJ databases">
        <title>Sunflower complete genome.</title>
        <authorList>
            <person name="Langlade N."/>
            <person name="Munos S."/>
        </authorList>
    </citation>
    <scope>NUCLEOTIDE SEQUENCE [LARGE SCALE GENOMIC DNA]</scope>
    <source>
        <tissue evidence="2">Leaves</tissue>
    </source>
</reference>
<dbReference type="InParanoid" id="A0A251U8L1"/>
<keyword evidence="3" id="KW-1185">Reference proteome</keyword>